<organism evidence="1 2">
    <name type="scientific">Horticoccus luteus</name>
    <dbReference type="NCBI Taxonomy" id="2862869"/>
    <lineage>
        <taxon>Bacteria</taxon>
        <taxon>Pseudomonadati</taxon>
        <taxon>Verrucomicrobiota</taxon>
        <taxon>Opitutia</taxon>
        <taxon>Opitutales</taxon>
        <taxon>Opitutaceae</taxon>
        <taxon>Horticoccus</taxon>
    </lineage>
</organism>
<evidence type="ECO:0000313" key="1">
    <source>
        <dbReference type="EMBL" id="QYM78760.1"/>
    </source>
</evidence>
<proteinExistence type="predicted"/>
<evidence type="ECO:0000313" key="2">
    <source>
        <dbReference type="Proteomes" id="UP000825051"/>
    </source>
</evidence>
<keyword evidence="2" id="KW-1185">Reference proteome</keyword>
<sequence length="500" mass="55635">MKGWLGDLARTAGALWYWNARKSVFVLRGRKGQCPCHNPSDSGRPFETGCEGAAFWNDPQRFQRRVCPLLARNQRGEWVCSVSPAGVRPFWGRAAVYYGGATLGVVLVIGTAGWGAAHAVGLRASPRQILWPPAWHELRQVRAEYFVEKAETLLAQGHPQEAALSLTTAYEMNPDSYAIGMIVAQFYWTWRPDLVDGVYAHLVQTHPEHHDETTQVWLRSLLARGDLMGVAKLARQELARQDGDPSPWTHALIVASRLLEKPELLDDVARDPIPDAVKSVLTLEARTQRMPPDAARDLLFFGSTPSAFAYANFHRIDRLIELGAPTEALTLLEELRNTMKGRDVLRLVLAAHAVGHNRAALEREAQQLVAPERGAGATGVTVLALHLIAYPDPDLLTLCITAWRRLPRAPAEGRDDATEALYFAAILAGAKEDLPELRAALVDAKRSNPMSLNRVEELLRQRAVDWPVQAMLPLVQPMSLELNYALLEKYYALQQASERR</sequence>
<dbReference type="EMBL" id="CP080507">
    <property type="protein sequence ID" value="QYM78760.1"/>
    <property type="molecule type" value="Genomic_DNA"/>
</dbReference>
<protein>
    <submittedName>
        <fullName evidence="1">Uncharacterized protein</fullName>
    </submittedName>
</protein>
<gene>
    <name evidence="1" type="ORF">K0B96_15870</name>
</gene>
<dbReference type="Proteomes" id="UP000825051">
    <property type="component" value="Chromosome"/>
</dbReference>
<name>A0A8F9XGZ3_9BACT</name>
<dbReference type="KEGG" id="ole:K0B96_15870"/>
<reference evidence="1" key="1">
    <citation type="submission" date="2021-08" db="EMBL/GenBank/DDBJ databases">
        <title>Genome of a novel bacterium of the phylum Verrucomicrobia, Oleiharenicola sp. KSB-15.</title>
        <authorList>
            <person name="Chung J.-H."/>
            <person name="Ahn J.-H."/>
            <person name="Yoon Y."/>
            <person name="Kim D.-Y."/>
            <person name="An S.-H."/>
            <person name="Park I."/>
            <person name="Yeon J."/>
        </authorList>
    </citation>
    <scope>NUCLEOTIDE SEQUENCE</scope>
    <source>
        <strain evidence="1">KSB-15</strain>
    </source>
</reference>
<dbReference type="AlphaFoldDB" id="A0A8F9XGZ3"/>
<dbReference type="RefSeq" id="WP_220161864.1">
    <property type="nucleotide sequence ID" value="NZ_CP080507.1"/>
</dbReference>
<accession>A0A8F9XGZ3</accession>